<dbReference type="InterPro" id="IPR002081">
    <property type="entry name" value="Cryptochrome/DNA_photolyase_1"/>
</dbReference>
<reference evidence="3 4" key="1">
    <citation type="submission" date="2024-01" db="EMBL/GenBank/DDBJ databases">
        <title>The genomes of 5 underutilized Papilionoideae crops provide insights into root nodulation and disease resistanc.</title>
        <authorList>
            <person name="Yuan L."/>
        </authorList>
    </citation>
    <scope>NUCLEOTIDE SEQUENCE [LARGE SCALE GENOMIC DNA]</scope>
    <source>
        <strain evidence="3">ZHUSHIDOU_FW_LH</strain>
        <tissue evidence="3">Leaf</tissue>
    </source>
</reference>
<proteinExistence type="predicted"/>
<dbReference type="GO" id="GO:0003904">
    <property type="term" value="F:deoxyribodipyrimidine photo-lyase activity"/>
    <property type="evidence" value="ECO:0007669"/>
    <property type="project" value="TreeGrafter"/>
</dbReference>
<dbReference type="PANTHER" id="PTHR11455:SF2">
    <property type="entry name" value="BLUE-LIGHT PHOTORECEPTOR PHR2"/>
    <property type="match status" value="1"/>
</dbReference>
<dbReference type="Pfam" id="PF00875">
    <property type="entry name" value="DNA_photolyase"/>
    <property type="match status" value="1"/>
</dbReference>
<comment type="caution">
    <text evidence="3">The sequence shown here is derived from an EMBL/GenBank/DDBJ whole genome shotgun (WGS) entry which is preliminary data.</text>
</comment>
<name>A0AAN9EAM3_CROPI</name>
<dbReference type="PANTHER" id="PTHR11455">
    <property type="entry name" value="CRYPTOCHROME"/>
    <property type="match status" value="1"/>
</dbReference>
<dbReference type="Proteomes" id="UP001372338">
    <property type="component" value="Unassembled WGS sequence"/>
</dbReference>
<protein>
    <recommendedName>
        <fullName evidence="2">Photolyase/cryptochrome alpha/beta domain-containing protein</fullName>
    </recommendedName>
</protein>
<dbReference type="GO" id="GO:0003677">
    <property type="term" value="F:DNA binding"/>
    <property type="evidence" value="ECO:0007669"/>
    <property type="project" value="TreeGrafter"/>
</dbReference>
<feature type="region of interest" description="Disordered" evidence="1">
    <location>
        <begin position="76"/>
        <end position="118"/>
    </location>
</feature>
<feature type="compositionally biased region" description="Low complexity" evidence="1">
    <location>
        <begin position="108"/>
        <end position="118"/>
    </location>
</feature>
<dbReference type="GO" id="GO:0000719">
    <property type="term" value="P:photoreactive repair"/>
    <property type="evidence" value="ECO:0007669"/>
    <property type="project" value="TreeGrafter"/>
</dbReference>
<dbReference type="AlphaFoldDB" id="A0AAN9EAM3"/>
<evidence type="ECO:0000259" key="2">
    <source>
        <dbReference type="PROSITE" id="PS51645"/>
    </source>
</evidence>
<dbReference type="Gene3D" id="3.40.50.620">
    <property type="entry name" value="HUPs"/>
    <property type="match status" value="1"/>
</dbReference>
<feature type="compositionally biased region" description="Low complexity" evidence="1">
    <location>
        <begin position="76"/>
        <end position="101"/>
    </location>
</feature>
<evidence type="ECO:0000313" key="4">
    <source>
        <dbReference type="Proteomes" id="UP001372338"/>
    </source>
</evidence>
<evidence type="ECO:0000313" key="3">
    <source>
        <dbReference type="EMBL" id="KAK7246232.1"/>
    </source>
</evidence>
<dbReference type="InterPro" id="IPR014729">
    <property type="entry name" value="Rossmann-like_a/b/a_fold"/>
</dbReference>
<feature type="domain" description="Photolyase/cryptochrome alpha/beta" evidence="2">
    <location>
        <begin position="123"/>
        <end position="213"/>
    </location>
</feature>
<dbReference type="SUPFAM" id="SSF52425">
    <property type="entry name" value="Cryptochrome/photolyase, N-terminal domain"/>
    <property type="match status" value="1"/>
</dbReference>
<feature type="region of interest" description="Disordered" evidence="1">
    <location>
        <begin position="1"/>
        <end position="32"/>
    </location>
</feature>
<accession>A0AAN9EAM3</accession>
<gene>
    <name evidence="3" type="ORF">RIF29_41092</name>
</gene>
<sequence>MDSNNNNTTHNQTPDTPESDHSQEQQQQPTPLPIASLSLSLSTILPSNFFHQPKTQTFHSPNKLKLPTQASSLTHLSLSTHTPSPSPSKSSFKSTISSNPLHNPPRLNPLLPNHPSNSATARRSSIVWFRNDLRLHDNESLTQANNDSLSLLPVYCLDPSDYGKSSSDFDKTGPYRANFLIQSVTDLRNNLQSRVSDLVVRVGKSETVLLRAF</sequence>
<dbReference type="EMBL" id="JAYWIO010000008">
    <property type="protein sequence ID" value="KAK7246232.1"/>
    <property type="molecule type" value="Genomic_DNA"/>
</dbReference>
<organism evidence="3 4">
    <name type="scientific">Crotalaria pallida</name>
    <name type="common">Smooth rattlebox</name>
    <name type="synonym">Crotalaria striata</name>
    <dbReference type="NCBI Taxonomy" id="3830"/>
    <lineage>
        <taxon>Eukaryota</taxon>
        <taxon>Viridiplantae</taxon>
        <taxon>Streptophyta</taxon>
        <taxon>Embryophyta</taxon>
        <taxon>Tracheophyta</taxon>
        <taxon>Spermatophyta</taxon>
        <taxon>Magnoliopsida</taxon>
        <taxon>eudicotyledons</taxon>
        <taxon>Gunneridae</taxon>
        <taxon>Pentapetalae</taxon>
        <taxon>rosids</taxon>
        <taxon>fabids</taxon>
        <taxon>Fabales</taxon>
        <taxon>Fabaceae</taxon>
        <taxon>Papilionoideae</taxon>
        <taxon>50 kb inversion clade</taxon>
        <taxon>genistoids sensu lato</taxon>
        <taxon>core genistoids</taxon>
        <taxon>Crotalarieae</taxon>
        <taxon>Crotalaria</taxon>
    </lineage>
</organism>
<dbReference type="GO" id="GO:0071949">
    <property type="term" value="F:FAD binding"/>
    <property type="evidence" value="ECO:0007669"/>
    <property type="project" value="TreeGrafter"/>
</dbReference>
<dbReference type="InterPro" id="IPR036155">
    <property type="entry name" value="Crypto/Photolyase_N_sf"/>
</dbReference>
<dbReference type="PROSITE" id="PS51645">
    <property type="entry name" value="PHR_CRY_ALPHA_BETA"/>
    <property type="match status" value="1"/>
</dbReference>
<dbReference type="InterPro" id="IPR006050">
    <property type="entry name" value="DNA_photolyase_N"/>
</dbReference>
<keyword evidence="4" id="KW-1185">Reference proteome</keyword>
<evidence type="ECO:0000256" key="1">
    <source>
        <dbReference type="SAM" id="MobiDB-lite"/>
    </source>
</evidence>
<feature type="compositionally biased region" description="Polar residues" evidence="1">
    <location>
        <begin position="1"/>
        <end position="16"/>
    </location>
</feature>